<sequence>MRYPNSWLISRLVMRMHGLAYHYPLAVSERIIHFDNSIIFLVLAWWQSQIRLKEAASLSLKNEE</sequence>
<proteinExistence type="predicted"/>
<gene>
    <name evidence="1" type="ORF">I7I52_09376</name>
</gene>
<dbReference type="EMBL" id="JAEVHI010000002">
    <property type="protein sequence ID" value="KAG5299161.1"/>
    <property type="molecule type" value="Genomic_DNA"/>
</dbReference>
<dbReference type="VEuPathDB" id="FungiDB:I7I52_09376"/>
<reference evidence="1 2" key="1">
    <citation type="submission" date="2021-01" db="EMBL/GenBank/DDBJ databases">
        <title>Chromosome-level genome assembly of a human fungal pathogen reveals clustering of transcriptionally co-regulated genes.</title>
        <authorList>
            <person name="Voorhies M."/>
            <person name="Cohen S."/>
            <person name="Shea T.P."/>
            <person name="Petrus S."/>
            <person name="Munoz J.F."/>
            <person name="Poplawski S."/>
            <person name="Goldman W.E."/>
            <person name="Michael T."/>
            <person name="Cuomo C.A."/>
            <person name="Sil A."/>
            <person name="Beyhan S."/>
        </authorList>
    </citation>
    <scope>NUCLEOTIDE SEQUENCE [LARGE SCALE GENOMIC DNA]</scope>
    <source>
        <strain evidence="1 2">G184AR</strain>
    </source>
</reference>
<evidence type="ECO:0000313" key="2">
    <source>
        <dbReference type="Proteomes" id="UP000670092"/>
    </source>
</evidence>
<organism evidence="1 2">
    <name type="scientific">Ajellomyces capsulatus</name>
    <name type="common">Darling's disease fungus</name>
    <name type="synonym">Histoplasma capsulatum</name>
    <dbReference type="NCBI Taxonomy" id="5037"/>
    <lineage>
        <taxon>Eukaryota</taxon>
        <taxon>Fungi</taxon>
        <taxon>Dikarya</taxon>
        <taxon>Ascomycota</taxon>
        <taxon>Pezizomycotina</taxon>
        <taxon>Eurotiomycetes</taxon>
        <taxon>Eurotiomycetidae</taxon>
        <taxon>Onygenales</taxon>
        <taxon>Ajellomycetaceae</taxon>
        <taxon>Histoplasma</taxon>
    </lineage>
</organism>
<comment type="caution">
    <text evidence="1">The sequence shown here is derived from an EMBL/GenBank/DDBJ whole genome shotgun (WGS) entry which is preliminary data.</text>
</comment>
<name>A0A8H8D2C8_AJECA</name>
<dbReference type="AlphaFoldDB" id="A0A8H8D2C8"/>
<dbReference type="Proteomes" id="UP000670092">
    <property type="component" value="Unassembled WGS sequence"/>
</dbReference>
<protein>
    <submittedName>
        <fullName evidence="1">Uncharacterized protein</fullName>
    </submittedName>
</protein>
<accession>A0A8H8D2C8</accession>
<evidence type="ECO:0000313" key="1">
    <source>
        <dbReference type="EMBL" id="KAG5299161.1"/>
    </source>
</evidence>